<evidence type="ECO:0000313" key="3">
    <source>
        <dbReference type="Proteomes" id="UP000310760"/>
    </source>
</evidence>
<sequence>MKGTIQKWKIMILLSVLLFVSNMAFAEDETKNNTEGNPVDTALVTSSSVQTNIPNHLFVDSLSLRRHFIHRIGLEARPGYIFPTSSFFRGENLDNRPIENSLSLHLKYSFQFHPNTYTDRIYRGAYQGIGVAYYNMYEKQQLGNPLTVYLFQGARIARFNQRLSLNYEWNFGASFGWKPYHSDLNPYNKVIGSKVNAYLNTNFYFNWMLSPQFDFTTGVAVTHFSNGNTKFPNAGLNSIGLKVGLVYNINRKEEYFAKPLYQSPVPKFPHHISYDLVLFGSWRRKGVTIGEGQMVASPEAYPVLGFNFAPMYNFGYKFRAGISLDGVYDGSANVYSPDGYGNEFLKPSAGKQLALGVSGRAEYVMPYFTVGIGLGTNVIHAGGDLKSFYQILALKIEVTRSSFLHIGYNLQDFHDPNYLMLGFGFRFNNKYPTFHRR</sequence>
<accession>A0A4S2FQ18</accession>
<name>A0A4S2FQ18_9BACT</name>
<dbReference type="InterPro" id="IPR018550">
    <property type="entry name" value="Lipid-A_deacylase-rel"/>
</dbReference>
<proteinExistence type="predicted"/>
<comment type="caution">
    <text evidence="2">The sequence shown here is derived from an EMBL/GenBank/DDBJ whole genome shotgun (WGS) entry which is preliminary data.</text>
</comment>
<gene>
    <name evidence="2" type="ORF">E5339_07320</name>
</gene>
<evidence type="ECO:0000313" key="2">
    <source>
        <dbReference type="EMBL" id="TGY71224.1"/>
    </source>
</evidence>
<dbReference type="Proteomes" id="UP000310760">
    <property type="component" value="Unassembled WGS sequence"/>
</dbReference>
<organism evidence="2 3">
    <name type="scientific">Phocaeicola sartorii</name>
    <dbReference type="NCBI Taxonomy" id="671267"/>
    <lineage>
        <taxon>Bacteria</taxon>
        <taxon>Pseudomonadati</taxon>
        <taxon>Bacteroidota</taxon>
        <taxon>Bacteroidia</taxon>
        <taxon>Bacteroidales</taxon>
        <taxon>Bacteroidaceae</taxon>
        <taxon>Phocaeicola</taxon>
    </lineage>
</organism>
<reference evidence="2 3" key="1">
    <citation type="submission" date="2019-04" db="EMBL/GenBank/DDBJ databases">
        <title>Microbes associate with the intestines of laboratory mice.</title>
        <authorList>
            <person name="Navarre W."/>
            <person name="Wong E."/>
            <person name="Huang K."/>
            <person name="Tropini C."/>
            <person name="Ng K."/>
            <person name="Yu B."/>
        </authorList>
    </citation>
    <scope>NUCLEOTIDE SEQUENCE [LARGE SCALE GENOMIC DNA]</scope>
    <source>
        <strain evidence="2 3">NM22_B1</strain>
    </source>
</reference>
<dbReference type="Gene3D" id="2.40.160.20">
    <property type="match status" value="1"/>
</dbReference>
<keyword evidence="1" id="KW-0732">Signal</keyword>
<feature type="chain" id="PRO_5020831014" evidence="1">
    <location>
        <begin position="27"/>
        <end position="437"/>
    </location>
</feature>
<protein>
    <submittedName>
        <fullName evidence="2">Acyloxyacyl hydrolase</fullName>
    </submittedName>
</protein>
<dbReference type="EMBL" id="SRYJ01000013">
    <property type="protein sequence ID" value="TGY71224.1"/>
    <property type="molecule type" value="Genomic_DNA"/>
</dbReference>
<feature type="signal peptide" evidence="1">
    <location>
        <begin position="1"/>
        <end position="26"/>
    </location>
</feature>
<keyword evidence="2" id="KW-0378">Hydrolase</keyword>
<dbReference type="AlphaFoldDB" id="A0A4S2FQ18"/>
<dbReference type="RefSeq" id="WP_135951012.1">
    <property type="nucleotide sequence ID" value="NZ_CAOOJZ010000054.1"/>
</dbReference>
<evidence type="ECO:0000256" key="1">
    <source>
        <dbReference type="SAM" id="SignalP"/>
    </source>
</evidence>
<dbReference type="Pfam" id="PF09411">
    <property type="entry name" value="PagL"/>
    <property type="match status" value="1"/>
</dbReference>
<dbReference type="GO" id="GO:0016787">
    <property type="term" value="F:hydrolase activity"/>
    <property type="evidence" value="ECO:0007669"/>
    <property type="project" value="UniProtKB-KW"/>
</dbReference>